<dbReference type="GO" id="GO:0003677">
    <property type="term" value="F:DNA binding"/>
    <property type="evidence" value="ECO:0007669"/>
    <property type="project" value="InterPro"/>
</dbReference>
<dbReference type="Gene3D" id="1.10.443.20">
    <property type="entry name" value="Centromere DNA-binding protein complex CBF3 subunit, domain 2"/>
    <property type="match status" value="1"/>
</dbReference>
<dbReference type="EMBL" id="JANBTX010000139">
    <property type="protein sequence ID" value="KAJ2685695.1"/>
    <property type="molecule type" value="Genomic_DNA"/>
</dbReference>
<feature type="compositionally biased region" description="Polar residues" evidence="1">
    <location>
        <begin position="386"/>
        <end position="408"/>
    </location>
</feature>
<evidence type="ECO:0000256" key="1">
    <source>
        <dbReference type="SAM" id="MobiDB-lite"/>
    </source>
</evidence>
<protein>
    <submittedName>
        <fullName evidence="3">Uncharacterized protein</fullName>
    </submittedName>
</protein>
<dbReference type="AlphaFoldDB" id="A0A9W8L3N2"/>
<feature type="region of interest" description="Disordered" evidence="1">
    <location>
        <begin position="371"/>
        <end position="408"/>
    </location>
</feature>
<comment type="caution">
    <text evidence="3">The sequence shown here is derived from an EMBL/GenBank/DDBJ whole genome shotgun (WGS) entry which is preliminary data.</text>
</comment>
<evidence type="ECO:0000256" key="2">
    <source>
        <dbReference type="SAM" id="Phobius"/>
    </source>
</evidence>
<feature type="region of interest" description="Disordered" evidence="1">
    <location>
        <begin position="590"/>
        <end position="683"/>
    </location>
</feature>
<evidence type="ECO:0000313" key="3">
    <source>
        <dbReference type="EMBL" id="KAJ2685695.1"/>
    </source>
</evidence>
<keyword evidence="2" id="KW-0812">Transmembrane</keyword>
<evidence type="ECO:0000313" key="4">
    <source>
        <dbReference type="Proteomes" id="UP001151516"/>
    </source>
</evidence>
<dbReference type="OrthoDB" id="5582206at2759"/>
<accession>A0A9W8L3N2</accession>
<sequence length="799" mass="86951">MYPPPPPAYSQEAVEQVRQQRISGVKRRYNISLGLQIAFTVVFSALLGYYIYRNRENNRSTNNNGDYIYYNGNWFSWYIGLLIALLVIDLLSIAFTFRQRQRALAWLKDPNTPPHIIMMGLNPQSDYAEVVVMQPAQPGVYYQQPTPMYAPQQPAPMYASQPPPPPMYGQAPPPPSQFARDANPNITKGCYSSRIALWIHYCNQFCGGDDRVTDVRLADYIEWMASSGAAESIRQGNTSIQQVLRNQLQGVTCYWRIQNDDRADAPDPRQSTVYLSKWHRIAQRFPAQRQPKRDDTAKDTPSSRPTITNTSAPTPVIRPSHSAGTTPLSSWHPGISGPSGGAGSRPIPATGHHQSHSTYRQRYPYTTNGAIESSHHQAGSGGRPSALTSPASNRHSNASLQARAGSTNTHPLASSKFIVPQVPVLQSASQAHATNGFAPVRASSILQEYVDDVRVGSSDRHSAYQRAPTKLNAHALQQVPKHDALAQPPRKMLSGELPSEMPVWDAAASRSPEGYLLVPEEVAALNLRQLEMNTYQQCQARAFYNLGLASWLSAKQRSALTLADVTMDEASGLAIQEQQVLLPLIGATPSQAASPQAVPSQPAVPQAVPSRPASATQMEEPATESPIGTSREERPIPNSAPSTPVRQVAEVAPRKAGSLPPLGTAPRQQDSSEEAPLTRADSPAESLAAAAAVAPTPALAATISSARTISVAIHTPGSPHVGKAQVLRHRNPLLCSWNALAVCFFRKWHVTEDPTPDFGSSEWLSEKLFASATADSAAMIADEFEMAFKDACHDISSDR</sequence>
<name>A0A9W8L3N2_9FUNG</name>
<gene>
    <name evidence="3" type="ORF">IWW39_004115</name>
</gene>
<dbReference type="InterPro" id="IPR038279">
    <property type="entry name" value="Ndc10_dom2_sf"/>
</dbReference>
<keyword evidence="4" id="KW-1185">Reference proteome</keyword>
<keyword evidence="2" id="KW-1133">Transmembrane helix</keyword>
<feature type="compositionally biased region" description="Polar residues" evidence="1">
    <location>
        <begin position="299"/>
        <end position="313"/>
    </location>
</feature>
<organism evidence="3 4">
    <name type="scientific">Coemansia spiralis</name>
    <dbReference type="NCBI Taxonomy" id="417178"/>
    <lineage>
        <taxon>Eukaryota</taxon>
        <taxon>Fungi</taxon>
        <taxon>Fungi incertae sedis</taxon>
        <taxon>Zoopagomycota</taxon>
        <taxon>Kickxellomycotina</taxon>
        <taxon>Kickxellomycetes</taxon>
        <taxon>Kickxellales</taxon>
        <taxon>Kickxellaceae</taxon>
        <taxon>Coemansia</taxon>
    </lineage>
</organism>
<feature type="compositionally biased region" description="Low complexity" evidence="1">
    <location>
        <begin position="590"/>
        <end position="610"/>
    </location>
</feature>
<feature type="region of interest" description="Disordered" evidence="1">
    <location>
        <begin position="284"/>
        <end position="359"/>
    </location>
</feature>
<keyword evidence="2" id="KW-0472">Membrane</keyword>
<proteinExistence type="predicted"/>
<feature type="transmembrane region" description="Helical" evidence="2">
    <location>
        <begin position="75"/>
        <end position="97"/>
    </location>
</feature>
<feature type="transmembrane region" description="Helical" evidence="2">
    <location>
        <begin position="31"/>
        <end position="52"/>
    </location>
</feature>
<dbReference type="Proteomes" id="UP001151516">
    <property type="component" value="Unassembled WGS sequence"/>
</dbReference>
<reference evidence="3" key="1">
    <citation type="submission" date="2022-07" db="EMBL/GenBank/DDBJ databases">
        <title>Phylogenomic reconstructions and comparative analyses of Kickxellomycotina fungi.</title>
        <authorList>
            <person name="Reynolds N.K."/>
            <person name="Stajich J.E."/>
            <person name="Barry K."/>
            <person name="Grigoriev I.V."/>
            <person name="Crous P."/>
            <person name="Smith M.E."/>
        </authorList>
    </citation>
    <scope>NUCLEOTIDE SEQUENCE</scope>
    <source>
        <strain evidence="3">CBS 109367</strain>
    </source>
</reference>